<name>A6TLF3_ALKMQ</name>
<dbReference type="GO" id="GO:0044780">
    <property type="term" value="P:bacterial-type flagellum assembly"/>
    <property type="evidence" value="ECO:0007669"/>
    <property type="project" value="InterPro"/>
</dbReference>
<keyword evidence="7" id="KW-1185">Reference proteome</keyword>
<proteinExistence type="inferred from homology"/>
<dbReference type="GO" id="GO:0071973">
    <property type="term" value="P:bacterial-type flagellum-dependent cell motility"/>
    <property type="evidence" value="ECO:0007669"/>
    <property type="project" value="TreeGrafter"/>
</dbReference>
<accession>A6TLF3</accession>
<keyword evidence="4" id="KW-1005">Bacterial flagellum biogenesis</keyword>
<keyword evidence="6" id="KW-0282">Flagellum</keyword>
<dbReference type="PANTHER" id="PTHR34773">
    <property type="entry name" value="FLAGELLAR SECRETION CHAPERONE FLIS"/>
    <property type="match status" value="1"/>
</dbReference>
<evidence type="ECO:0000313" key="6">
    <source>
        <dbReference type="EMBL" id="ABR47021.1"/>
    </source>
</evidence>
<comment type="similarity">
    <text evidence="2">Belongs to the FliS family.</text>
</comment>
<dbReference type="InterPro" id="IPR003713">
    <property type="entry name" value="FliS"/>
</dbReference>
<reference evidence="7" key="1">
    <citation type="journal article" date="2016" name="Genome Announc.">
        <title>Complete genome sequence of Alkaliphilus metalliredigens strain QYMF, an alkaliphilic and metal-reducing bacterium isolated from borax-contaminated leachate ponds.</title>
        <authorList>
            <person name="Hwang C."/>
            <person name="Copeland A."/>
            <person name="Lucas S."/>
            <person name="Lapidus A."/>
            <person name="Barry K."/>
            <person name="Detter J.C."/>
            <person name="Glavina Del Rio T."/>
            <person name="Hammon N."/>
            <person name="Israni S."/>
            <person name="Dalin E."/>
            <person name="Tice H."/>
            <person name="Pitluck S."/>
            <person name="Chertkov O."/>
            <person name="Brettin T."/>
            <person name="Bruce D."/>
            <person name="Han C."/>
            <person name="Schmutz J."/>
            <person name="Larimer F."/>
            <person name="Land M.L."/>
            <person name="Hauser L."/>
            <person name="Kyrpides N."/>
            <person name="Mikhailova N."/>
            <person name="Ye Q."/>
            <person name="Zhou J."/>
            <person name="Richardson P."/>
            <person name="Fields M.W."/>
        </authorList>
    </citation>
    <scope>NUCLEOTIDE SEQUENCE [LARGE SCALE GENOMIC DNA]</scope>
    <source>
        <strain evidence="7">QYMF</strain>
    </source>
</reference>
<evidence type="ECO:0000256" key="3">
    <source>
        <dbReference type="ARBA" id="ARBA00022490"/>
    </source>
</evidence>
<dbReference type="OrthoDB" id="1767099at2"/>
<dbReference type="Gene3D" id="1.20.120.340">
    <property type="entry name" value="Flagellar protein FliS"/>
    <property type="match status" value="1"/>
</dbReference>
<sequence>MIEKQYLANRVATANDVQLIVIVYEGLLEELLAGASAAETQDNQKLRIHTEKSREILAELLTTLQGDSEVAAELRKLYLYINQLITQGVNHQEKSYFQQAIQVLSPLYEGWQQLAEPGVQEVDEIKQEKGPAIVSGMTYGKGQLMDYVVNDETNRWKKG</sequence>
<keyword evidence="6" id="KW-0969">Cilium</keyword>
<dbReference type="SUPFAM" id="SSF101116">
    <property type="entry name" value="Flagellar export chaperone FliS"/>
    <property type="match status" value="1"/>
</dbReference>
<protein>
    <submittedName>
        <fullName evidence="6">Flagellin-specific chaperone FliS-like protein</fullName>
    </submittedName>
</protein>
<dbReference type="PANTHER" id="PTHR34773:SF1">
    <property type="entry name" value="FLAGELLAR SECRETION CHAPERONE FLIS"/>
    <property type="match status" value="1"/>
</dbReference>
<dbReference type="HOGENOM" id="CLU_080373_4_1_9"/>
<evidence type="ECO:0000256" key="1">
    <source>
        <dbReference type="ARBA" id="ARBA00004514"/>
    </source>
</evidence>
<dbReference type="Pfam" id="PF02561">
    <property type="entry name" value="FliS"/>
    <property type="match status" value="1"/>
</dbReference>
<keyword evidence="5" id="KW-0143">Chaperone</keyword>
<dbReference type="AlphaFoldDB" id="A6TLF3"/>
<dbReference type="InterPro" id="IPR036584">
    <property type="entry name" value="FliS_sf"/>
</dbReference>
<dbReference type="CDD" id="cd16098">
    <property type="entry name" value="FliS"/>
    <property type="match status" value="1"/>
</dbReference>
<evidence type="ECO:0000256" key="4">
    <source>
        <dbReference type="ARBA" id="ARBA00022795"/>
    </source>
</evidence>
<evidence type="ECO:0000256" key="5">
    <source>
        <dbReference type="ARBA" id="ARBA00023186"/>
    </source>
</evidence>
<dbReference type="Proteomes" id="UP000001572">
    <property type="component" value="Chromosome"/>
</dbReference>
<dbReference type="STRING" id="293826.Amet_0796"/>
<gene>
    <name evidence="6" type="ordered locus">Amet_0796</name>
</gene>
<comment type="subcellular location">
    <subcellularLocation>
        <location evidence="1">Cytoplasm</location>
        <location evidence="1">Cytosol</location>
    </subcellularLocation>
</comment>
<dbReference type="eggNOG" id="COG1516">
    <property type="taxonomic scope" value="Bacteria"/>
</dbReference>
<keyword evidence="6" id="KW-0966">Cell projection</keyword>
<dbReference type="EMBL" id="CP000724">
    <property type="protein sequence ID" value="ABR47021.1"/>
    <property type="molecule type" value="Genomic_DNA"/>
</dbReference>
<keyword evidence="3" id="KW-0963">Cytoplasm</keyword>
<dbReference type="RefSeq" id="WP_012062064.1">
    <property type="nucleotide sequence ID" value="NC_009633.1"/>
</dbReference>
<organism evidence="6 7">
    <name type="scientific">Alkaliphilus metalliredigens (strain QYMF)</name>
    <dbReference type="NCBI Taxonomy" id="293826"/>
    <lineage>
        <taxon>Bacteria</taxon>
        <taxon>Bacillati</taxon>
        <taxon>Bacillota</taxon>
        <taxon>Clostridia</taxon>
        <taxon>Peptostreptococcales</taxon>
        <taxon>Natronincolaceae</taxon>
        <taxon>Alkaliphilus</taxon>
    </lineage>
</organism>
<evidence type="ECO:0000256" key="2">
    <source>
        <dbReference type="ARBA" id="ARBA00008787"/>
    </source>
</evidence>
<dbReference type="GO" id="GO:0005829">
    <property type="term" value="C:cytosol"/>
    <property type="evidence" value="ECO:0007669"/>
    <property type="project" value="UniProtKB-SubCell"/>
</dbReference>
<dbReference type="KEGG" id="amt:Amet_0796"/>
<evidence type="ECO:0000313" key="7">
    <source>
        <dbReference type="Proteomes" id="UP000001572"/>
    </source>
</evidence>